<reference evidence="2 3" key="1">
    <citation type="journal article" date="2019" name="Nat. Ecol. Evol.">
        <title>Megaphylogeny resolves global patterns of mushroom evolution.</title>
        <authorList>
            <person name="Varga T."/>
            <person name="Krizsan K."/>
            <person name="Foldi C."/>
            <person name="Dima B."/>
            <person name="Sanchez-Garcia M."/>
            <person name="Sanchez-Ramirez S."/>
            <person name="Szollosi G.J."/>
            <person name="Szarkandi J.G."/>
            <person name="Papp V."/>
            <person name="Albert L."/>
            <person name="Andreopoulos W."/>
            <person name="Angelini C."/>
            <person name="Antonin V."/>
            <person name="Barry K.W."/>
            <person name="Bougher N.L."/>
            <person name="Buchanan P."/>
            <person name="Buyck B."/>
            <person name="Bense V."/>
            <person name="Catcheside P."/>
            <person name="Chovatia M."/>
            <person name="Cooper J."/>
            <person name="Damon W."/>
            <person name="Desjardin D."/>
            <person name="Finy P."/>
            <person name="Geml J."/>
            <person name="Haridas S."/>
            <person name="Hughes K."/>
            <person name="Justo A."/>
            <person name="Karasinski D."/>
            <person name="Kautmanova I."/>
            <person name="Kiss B."/>
            <person name="Kocsube S."/>
            <person name="Kotiranta H."/>
            <person name="LaButti K.M."/>
            <person name="Lechner B.E."/>
            <person name="Liimatainen K."/>
            <person name="Lipzen A."/>
            <person name="Lukacs Z."/>
            <person name="Mihaltcheva S."/>
            <person name="Morgado L.N."/>
            <person name="Niskanen T."/>
            <person name="Noordeloos M.E."/>
            <person name="Ohm R.A."/>
            <person name="Ortiz-Santana B."/>
            <person name="Ovrebo C."/>
            <person name="Racz N."/>
            <person name="Riley R."/>
            <person name="Savchenko A."/>
            <person name="Shiryaev A."/>
            <person name="Soop K."/>
            <person name="Spirin V."/>
            <person name="Szebenyi C."/>
            <person name="Tomsovsky M."/>
            <person name="Tulloss R.E."/>
            <person name="Uehling J."/>
            <person name="Grigoriev I.V."/>
            <person name="Vagvolgyi C."/>
            <person name="Papp T."/>
            <person name="Martin F.M."/>
            <person name="Miettinen O."/>
            <person name="Hibbett D.S."/>
            <person name="Nagy L.G."/>
        </authorList>
    </citation>
    <scope>NUCLEOTIDE SEQUENCE [LARGE SCALE GENOMIC DNA]</scope>
    <source>
        <strain evidence="2 3">OMC1185</strain>
    </source>
</reference>
<protein>
    <submittedName>
        <fullName evidence="2">Uncharacterized protein</fullName>
    </submittedName>
</protein>
<dbReference type="EMBL" id="ML213516">
    <property type="protein sequence ID" value="TFK49273.1"/>
    <property type="molecule type" value="Genomic_DNA"/>
</dbReference>
<dbReference type="OrthoDB" id="2844016at2759"/>
<feature type="chain" id="PRO_5022745418" evidence="1">
    <location>
        <begin position="19"/>
        <end position="198"/>
    </location>
</feature>
<proteinExistence type="predicted"/>
<gene>
    <name evidence="2" type="ORF">OE88DRAFT_1662716</name>
</gene>
<dbReference type="Proteomes" id="UP000305948">
    <property type="component" value="Unassembled WGS sequence"/>
</dbReference>
<feature type="signal peptide" evidence="1">
    <location>
        <begin position="1"/>
        <end position="18"/>
    </location>
</feature>
<organism evidence="2 3">
    <name type="scientific">Heliocybe sulcata</name>
    <dbReference type="NCBI Taxonomy" id="5364"/>
    <lineage>
        <taxon>Eukaryota</taxon>
        <taxon>Fungi</taxon>
        <taxon>Dikarya</taxon>
        <taxon>Basidiomycota</taxon>
        <taxon>Agaricomycotina</taxon>
        <taxon>Agaricomycetes</taxon>
        <taxon>Gloeophyllales</taxon>
        <taxon>Gloeophyllaceae</taxon>
        <taxon>Heliocybe</taxon>
    </lineage>
</organism>
<accession>A0A5C3MWD7</accession>
<name>A0A5C3MWD7_9AGAM</name>
<evidence type="ECO:0000313" key="2">
    <source>
        <dbReference type="EMBL" id="TFK49273.1"/>
    </source>
</evidence>
<evidence type="ECO:0000256" key="1">
    <source>
        <dbReference type="SAM" id="SignalP"/>
    </source>
</evidence>
<keyword evidence="1" id="KW-0732">Signal</keyword>
<keyword evidence="3" id="KW-1185">Reference proteome</keyword>
<sequence length="198" mass="20279">MFSSTLVFALCFFSAVAAAPSSVSSLPGCSGLGANASNTLASFTLAALNTSLPNANSTGAPLVLGQAGAIDGATFEVLSTWATFPYNDWPTLSLVNGGLYGNSSYGNQAVSSGATNGTTVGFITTTPTPTPSQVFCIVPNKNSSGLPLLALNGHTDEFSLCSNGKGYQNNVAYNASGKSYYYDYTTCYPVVLQVVGTQ</sequence>
<dbReference type="AlphaFoldDB" id="A0A5C3MWD7"/>
<evidence type="ECO:0000313" key="3">
    <source>
        <dbReference type="Proteomes" id="UP000305948"/>
    </source>
</evidence>